<dbReference type="Pfam" id="PF01833">
    <property type="entry name" value="TIG"/>
    <property type="match status" value="1"/>
</dbReference>
<feature type="domain" description="IPT/TIG" evidence="1">
    <location>
        <begin position="103"/>
        <end position="160"/>
    </location>
</feature>
<dbReference type="GO" id="GO:0008237">
    <property type="term" value="F:metallopeptidase activity"/>
    <property type="evidence" value="ECO:0007669"/>
    <property type="project" value="InterPro"/>
</dbReference>
<evidence type="ECO:0000313" key="4">
    <source>
        <dbReference type="Proteomes" id="UP000310553"/>
    </source>
</evidence>
<reference evidence="2" key="1">
    <citation type="submission" date="2015-10" db="EMBL/GenBank/DDBJ databases">
        <authorList>
            <person name="Gilbert D.G."/>
        </authorList>
    </citation>
    <scope>NUCLEOTIDE SEQUENCE</scope>
    <source>
        <strain evidence="2">Phyl III-seqv23</strain>
    </source>
</reference>
<dbReference type="InterPro" id="IPR014756">
    <property type="entry name" value="Ig_E-set"/>
</dbReference>
<accession>A0A0S4TUL0</accession>
<dbReference type="EMBL" id="LN899819">
    <property type="protein sequence ID" value="CUV13748.1"/>
    <property type="molecule type" value="Genomic_DNA"/>
</dbReference>
<gene>
    <name evidence="3" type="ORF">E7Z57_24585</name>
    <name evidence="2" type="ORF">RUN39_v1_620004</name>
</gene>
<dbReference type="Proteomes" id="UP000310553">
    <property type="component" value="Plasmid pUW386"/>
</dbReference>
<evidence type="ECO:0000313" key="3">
    <source>
        <dbReference type="EMBL" id="QCX52117.1"/>
    </source>
</evidence>
<evidence type="ECO:0000313" key="2">
    <source>
        <dbReference type="EMBL" id="CUV13748.1"/>
    </source>
</evidence>
<dbReference type="InterPro" id="IPR002909">
    <property type="entry name" value="IPT_dom"/>
</dbReference>
<dbReference type="CDD" id="cd00102">
    <property type="entry name" value="IPT"/>
    <property type="match status" value="1"/>
</dbReference>
<dbReference type="Gene3D" id="3.40.390.10">
    <property type="entry name" value="Collagenase (Catalytic Domain)"/>
    <property type="match status" value="1"/>
</dbReference>
<dbReference type="InterPro" id="IPR013783">
    <property type="entry name" value="Ig-like_fold"/>
</dbReference>
<reference evidence="3 4" key="2">
    <citation type="submission" date="2019-04" db="EMBL/GenBank/DDBJ databases">
        <title>Complete Genome of UW386 and Higher Quality Genome of UW700.</title>
        <authorList>
            <person name="Jacobs J."/>
            <person name="Perez A."/>
            <person name="Steidl O."/>
            <person name="Allen C."/>
        </authorList>
    </citation>
    <scope>NUCLEOTIDE SEQUENCE [LARGE SCALE GENOMIC DNA]</scope>
    <source>
        <strain evidence="3 4">UW386</strain>
        <plasmid evidence="4">puw386</plasmid>
        <plasmid evidence="3">pUW386</plasmid>
    </source>
</reference>
<geneLocation type="plasmid" evidence="4">
    <name>puw386</name>
</geneLocation>
<sequence length="162" mass="16439">MTMTLVIVNSAIYGGSGGPVAVFSKAVGAEQIGIHEMAHTAFRLADEYSTYAGCSSGETGHDTYTGAEPTQANCEMRTLGQPFCAVCRCVISDTLTPFLPGPPVIDSFSPTSGDPAGGTIVVLTGHGFFSASAVNFGATPAVTFSVDSDTQITALSPPAPAA</sequence>
<evidence type="ECO:0000259" key="1">
    <source>
        <dbReference type="Pfam" id="PF01833"/>
    </source>
</evidence>
<dbReference type="InterPro" id="IPR024079">
    <property type="entry name" value="MetalloPept_cat_dom_sf"/>
</dbReference>
<dbReference type="Gene3D" id="2.60.40.10">
    <property type="entry name" value="Immunoglobulins"/>
    <property type="match status" value="1"/>
</dbReference>
<dbReference type="PATRIC" id="fig|305.106.peg.3047"/>
<proteinExistence type="predicted"/>
<dbReference type="AlphaFoldDB" id="A0A0S4TUL0"/>
<keyword evidence="3" id="KW-0614">Plasmid</keyword>
<geneLocation type="plasmid" evidence="3">
    <name>pUW386</name>
</geneLocation>
<protein>
    <submittedName>
        <fullName evidence="2">Hypothethical protein</fullName>
    </submittedName>
</protein>
<dbReference type="SUPFAM" id="SSF81296">
    <property type="entry name" value="E set domains"/>
    <property type="match status" value="1"/>
</dbReference>
<name>A0A0S4TUL0_RALSL</name>
<dbReference type="EMBL" id="CP039340">
    <property type="protein sequence ID" value="QCX52117.1"/>
    <property type="molecule type" value="Genomic_DNA"/>
</dbReference>
<organism evidence="2">
    <name type="scientific">Ralstonia solanacearum</name>
    <name type="common">Pseudomonas solanacearum</name>
    <dbReference type="NCBI Taxonomy" id="305"/>
    <lineage>
        <taxon>Bacteria</taxon>
        <taxon>Pseudomonadati</taxon>
        <taxon>Pseudomonadota</taxon>
        <taxon>Betaproteobacteria</taxon>
        <taxon>Burkholderiales</taxon>
        <taxon>Burkholderiaceae</taxon>
        <taxon>Ralstonia</taxon>
        <taxon>Ralstonia solanacearum species complex</taxon>
    </lineage>
</organism>